<feature type="binding site" evidence="4">
    <location>
        <position position="36"/>
    </location>
    <ligand>
        <name>1D-myo-inositol 2-(L-cysteinylamino)-2-deoxy-alpha-D-glucopyranoside</name>
        <dbReference type="ChEBI" id="CHEBI:58887"/>
    </ligand>
</feature>
<dbReference type="NCBIfam" id="TIGR03448">
    <property type="entry name" value="mycothiol_MshD"/>
    <property type="match status" value="1"/>
</dbReference>
<dbReference type="PANTHER" id="PTHR43617">
    <property type="entry name" value="L-AMINO ACID N-ACETYLTRANSFERASE"/>
    <property type="match status" value="1"/>
</dbReference>
<dbReference type="PANTHER" id="PTHR43617:SF31">
    <property type="entry name" value="MYCOTHIOL ACETYLTRANSFERASE"/>
    <property type="match status" value="1"/>
</dbReference>
<dbReference type="GO" id="GO:0008999">
    <property type="term" value="F:protein-N-terminal-alanine acetyltransferase activity"/>
    <property type="evidence" value="ECO:0007669"/>
    <property type="project" value="TreeGrafter"/>
</dbReference>
<dbReference type="PROSITE" id="PS51186">
    <property type="entry name" value="GNAT"/>
    <property type="match status" value="2"/>
</dbReference>
<dbReference type="SUPFAM" id="SSF55729">
    <property type="entry name" value="Acyl-CoA N-acyltransferases (Nat)"/>
    <property type="match status" value="1"/>
</dbReference>
<feature type="binding site" evidence="4">
    <location>
        <begin position="85"/>
        <end position="90"/>
    </location>
    <ligand>
        <name>acetyl-CoA</name>
        <dbReference type="ChEBI" id="CHEBI:57288"/>
        <label>1</label>
    </ligand>
</feature>
<evidence type="ECO:0000256" key="1">
    <source>
        <dbReference type="ARBA" id="ARBA00022679"/>
    </source>
</evidence>
<accession>A0A4R6JTB0</accession>
<dbReference type="HAMAP" id="MF_01698">
    <property type="entry name" value="MshD"/>
    <property type="match status" value="1"/>
</dbReference>
<keyword evidence="3 4" id="KW-0012">Acyltransferase</keyword>
<dbReference type="Proteomes" id="UP000294901">
    <property type="component" value="Unassembled WGS sequence"/>
</dbReference>
<dbReference type="Pfam" id="PF13508">
    <property type="entry name" value="Acetyltransf_7"/>
    <property type="match status" value="1"/>
</dbReference>
<dbReference type="OrthoDB" id="3208058at2"/>
<dbReference type="GO" id="GO:0010125">
    <property type="term" value="P:mycothiol biosynthetic process"/>
    <property type="evidence" value="ECO:0007669"/>
    <property type="project" value="UniProtKB-UniRule"/>
</dbReference>
<comment type="subunit">
    <text evidence="4">Monomer.</text>
</comment>
<dbReference type="InterPro" id="IPR016181">
    <property type="entry name" value="Acyl_CoA_acyltransferase"/>
</dbReference>
<evidence type="ECO:0000256" key="4">
    <source>
        <dbReference type="HAMAP-Rule" id="MF_01698"/>
    </source>
</evidence>
<evidence type="ECO:0000256" key="2">
    <source>
        <dbReference type="ARBA" id="ARBA00022737"/>
    </source>
</evidence>
<keyword evidence="1 4" id="KW-0808">Transferase</keyword>
<comment type="caution">
    <text evidence="6">The sequence shown here is derived from an EMBL/GenBank/DDBJ whole genome shotgun (WGS) entry which is preliminary data.</text>
</comment>
<feature type="binding site" evidence="4">
    <location>
        <position position="174"/>
    </location>
    <ligand>
        <name>1D-myo-inositol 2-(L-cysteinylamino)-2-deoxy-alpha-D-glucopyranoside</name>
        <dbReference type="ChEBI" id="CHEBI:58887"/>
    </ligand>
</feature>
<evidence type="ECO:0000259" key="5">
    <source>
        <dbReference type="PROSITE" id="PS51186"/>
    </source>
</evidence>
<comment type="function">
    <text evidence="4">Catalyzes the transfer of acetyl from acetyl-CoA to desacetylmycothiol (Cys-GlcN-Ins) to form mycothiol.</text>
</comment>
<feature type="binding site" evidence="4">
    <location>
        <position position="227"/>
    </location>
    <ligand>
        <name>1D-myo-inositol 2-(L-cysteinylamino)-2-deoxy-alpha-D-glucopyranoside</name>
        <dbReference type="ChEBI" id="CHEBI:58887"/>
    </ligand>
</feature>
<dbReference type="Pfam" id="PF00583">
    <property type="entry name" value="Acetyltransf_1"/>
    <property type="match status" value="1"/>
</dbReference>
<comment type="catalytic activity">
    <reaction evidence="4">
        <text>1D-myo-inositol 2-(L-cysteinylamino)-2-deoxy-alpha-D-glucopyranoside + acetyl-CoA = mycothiol + CoA + H(+)</text>
        <dbReference type="Rhea" id="RHEA:26172"/>
        <dbReference type="ChEBI" id="CHEBI:15378"/>
        <dbReference type="ChEBI" id="CHEBI:16768"/>
        <dbReference type="ChEBI" id="CHEBI:57287"/>
        <dbReference type="ChEBI" id="CHEBI:57288"/>
        <dbReference type="ChEBI" id="CHEBI:58887"/>
        <dbReference type="EC" id="2.3.1.189"/>
    </reaction>
</comment>
<evidence type="ECO:0000313" key="6">
    <source>
        <dbReference type="EMBL" id="TDO39963.1"/>
    </source>
</evidence>
<dbReference type="CDD" id="cd04301">
    <property type="entry name" value="NAT_SF"/>
    <property type="match status" value="1"/>
</dbReference>
<organism evidence="6 7">
    <name type="scientific">Paractinoplanes brasiliensis</name>
    <dbReference type="NCBI Taxonomy" id="52695"/>
    <lineage>
        <taxon>Bacteria</taxon>
        <taxon>Bacillati</taxon>
        <taxon>Actinomycetota</taxon>
        <taxon>Actinomycetes</taxon>
        <taxon>Micromonosporales</taxon>
        <taxon>Micromonosporaceae</taxon>
        <taxon>Paractinoplanes</taxon>
    </lineage>
</organism>
<comment type="caution">
    <text evidence="4">Lacks conserved residue(s) required for the propagation of feature annotation.</text>
</comment>
<proteinExistence type="inferred from homology"/>
<dbReference type="RefSeq" id="WP_133874200.1">
    <property type="nucleotide sequence ID" value="NZ_BOMD01000001.1"/>
</dbReference>
<sequence>MTSVRALDRLSAAEAADVLALAAAAERADGVYPLSEDVVLRVRGGSGSAAHKHLLAFSGDNTLTGYAFLERDGSGELVVHPSTRRQGYGTALLSAAGPGELRFWAHGDEPGARAFAEKNGFKRVRVLWQMRRSLTEPLPDIPLPPGVTVRGFRPGADEDAWLGVNSRAFAHHPEQGRWTRDDLLLREAEPWFDPAGFLLAVDIADVVLGFHWTKVHPASGADPAIGEIYVLGVDPAGHRKGLGAALSVAGLRHLAGQGLTVANLYVDESNTAAVALYQRLGFAVHKTDINYQRR</sequence>
<feature type="binding site" evidence="4">
    <location>
        <begin position="231"/>
        <end position="233"/>
    </location>
    <ligand>
        <name>acetyl-CoA</name>
        <dbReference type="ChEBI" id="CHEBI:57288"/>
        <label>2</label>
    </ligand>
</feature>
<keyword evidence="7" id="KW-1185">Reference proteome</keyword>
<dbReference type="InterPro" id="IPR017813">
    <property type="entry name" value="Mycothiol_AcTrfase"/>
</dbReference>
<gene>
    <name evidence="4" type="primary">mshD</name>
    <name evidence="6" type="ORF">C8E87_3670</name>
</gene>
<dbReference type="InterPro" id="IPR000182">
    <property type="entry name" value="GNAT_dom"/>
</dbReference>
<feature type="binding site" evidence="4">
    <location>
        <begin position="77"/>
        <end position="79"/>
    </location>
    <ligand>
        <name>acetyl-CoA</name>
        <dbReference type="ChEBI" id="CHEBI:57288"/>
        <label>1</label>
    </ligand>
</feature>
<evidence type="ECO:0000256" key="3">
    <source>
        <dbReference type="ARBA" id="ARBA00023315"/>
    </source>
</evidence>
<feature type="domain" description="N-acetyltransferase" evidence="5">
    <location>
        <begin position="8"/>
        <end position="139"/>
    </location>
</feature>
<dbReference type="PIRSF" id="PIRSF021524">
    <property type="entry name" value="MSH_acetyltransferase"/>
    <property type="match status" value="1"/>
</dbReference>
<evidence type="ECO:0000313" key="7">
    <source>
        <dbReference type="Proteomes" id="UP000294901"/>
    </source>
</evidence>
<protein>
    <recommendedName>
        <fullName evidence="4">Mycothiol acetyltransferase</fullName>
        <shortName evidence="4">MSH acetyltransferase</shortName>
        <ecNumber evidence="4">2.3.1.189</ecNumber>
    </recommendedName>
    <alternativeName>
        <fullName evidence="4">Mycothiol synthase</fullName>
    </alternativeName>
</protein>
<name>A0A4R6JTB0_9ACTN</name>
<dbReference type="AlphaFoldDB" id="A0A4R6JTB0"/>
<keyword evidence="2 4" id="KW-0677">Repeat</keyword>
<feature type="binding site" evidence="4">
    <location>
        <position position="214"/>
    </location>
    <ligand>
        <name>1D-myo-inositol 2-(L-cysteinylamino)-2-deoxy-alpha-D-glucopyranoside</name>
        <dbReference type="ChEBI" id="CHEBI:58887"/>
    </ligand>
</feature>
<feature type="domain" description="N-acetyltransferase" evidence="5">
    <location>
        <begin position="147"/>
        <end position="294"/>
    </location>
</feature>
<dbReference type="InterPro" id="IPR050276">
    <property type="entry name" value="MshD_Acetyltransferase"/>
</dbReference>
<dbReference type="EMBL" id="SNWR01000001">
    <property type="protein sequence ID" value="TDO39963.1"/>
    <property type="molecule type" value="Genomic_DNA"/>
</dbReference>
<dbReference type="Gene3D" id="3.40.630.30">
    <property type="match status" value="1"/>
</dbReference>
<dbReference type="GO" id="GO:0035447">
    <property type="term" value="F:mycothiol synthase activity"/>
    <property type="evidence" value="ECO:0007669"/>
    <property type="project" value="UniProtKB-UniRule"/>
</dbReference>
<feature type="binding site" evidence="4">
    <location>
        <position position="265"/>
    </location>
    <ligand>
        <name>1D-myo-inositol 2-(L-cysteinylamino)-2-deoxy-alpha-D-glucopyranoside</name>
        <dbReference type="ChEBI" id="CHEBI:58887"/>
    </ligand>
</feature>
<comment type="similarity">
    <text evidence="4">Belongs to the acetyltransferase family. MshD subfamily.</text>
</comment>
<dbReference type="EC" id="2.3.1.189" evidence="4"/>
<reference evidence="6 7" key="1">
    <citation type="submission" date="2019-03" db="EMBL/GenBank/DDBJ databases">
        <title>Sequencing the genomes of 1000 actinobacteria strains.</title>
        <authorList>
            <person name="Klenk H.-P."/>
        </authorList>
    </citation>
    <scope>NUCLEOTIDE SEQUENCE [LARGE SCALE GENOMIC DNA]</scope>
    <source>
        <strain evidence="6 7">DSM 43805</strain>
    </source>
</reference>